<keyword evidence="2" id="KW-1185">Reference proteome</keyword>
<dbReference type="SUPFAM" id="SSF48452">
    <property type="entry name" value="TPR-like"/>
    <property type="match status" value="1"/>
</dbReference>
<evidence type="ECO:0000313" key="1">
    <source>
        <dbReference type="EMBL" id="EAQ32821.1"/>
    </source>
</evidence>
<accession>A0ABM9WPU5</accession>
<evidence type="ECO:0008006" key="3">
    <source>
        <dbReference type="Google" id="ProtNLM"/>
    </source>
</evidence>
<evidence type="ECO:0000313" key="2">
    <source>
        <dbReference type="Proteomes" id="UP000016543"/>
    </source>
</evidence>
<organism evidence="1 2">
    <name type="scientific">Idiomarina baltica OS145</name>
    <dbReference type="NCBI Taxonomy" id="314276"/>
    <lineage>
        <taxon>Bacteria</taxon>
        <taxon>Pseudomonadati</taxon>
        <taxon>Pseudomonadota</taxon>
        <taxon>Gammaproteobacteria</taxon>
        <taxon>Alteromonadales</taxon>
        <taxon>Idiomarinaceae</taxon>
        <taxon>Idiomarina</taxon>
    </lineage>
</organism>
<protein>
    <recommendedName>
        <fullName evidence="3">DUF924 domain-containing protein</fullName>
    </recommendedName>
</protein>
<dbReference type="Gene3D" id="1.25.40.10">
    <property type="entry name" value="Tetratricopeptide repeat domain"/>
    <property type="match status" value="1"/>
</dbReference>
<reference evidence="1 2" key="1">
    <citation type="submission" date="2006-01" db="EMBL/GenBank/DDBJ databases">
        <authorList>
            <person name="Brettar I."/>
            <person name="Hofle M."/>
            <person name="Ferriera S."/>
            <person name="Johnson J."/>
            <person name="Kravitz S."/>
            <person name="Halpern A."/>
            <person name="Remington K."/>
            <person name="Beeson K."/>
            <person name="Tran B."/>
            <person name="Rogers Y.-H."/>
            <person name="Friedman R."/>
            <person name="Venter J.C."/>
        </authorList>
    </citation>
    <scope>NUCLEOTIDE SEQUENCE [LARGE SCALE GENOMIC DNA]</scope>
    <source>
        <strain evidence="1 2">OS145</strain>
    </source>
</reference>
<name>A0ABM9WPU5_9GAMM</name>
<comment type="caution">
    <text evidence="1">The sequence shown here is derived from an EMBL/GenBank/DDBJ whole genome shotgun (WGS) entry which is preliminary data.</text>
</comment>
<dbReference type="EMBL" id="AAMX01000003">
    <property type="protein sequence ID" value="EAQ32821.1"/>
    <property type="molecule type" value="Genomic_DNA"/>
</dbReference>
<dbReference type="InterPro" id="IPR010323">
    <property type="entry name" value="DUF924"/>
</dbReference>
<dbReference type="Gene3D" id="1.20.58.320">
    <property type="entry name" value="TPR-like"/>
    <property type="match status" value="1"/>
</dbReference>
<dbReference type="Proteomes" id="UP000016543">
    <property type="component" value="Unassembled WGS sequence"/>
</dbReference>
<sequence>MSPQTVIDFWFSELTPKDWFTKSDTLDNTIKQRFGDTLKAAAQGECWRWRESAEGRLAEIIMLDQFSRNIFRDSARAFSQDAMALVLAQEAVAQEADDLLTNDQKAFLYMPYMHSESPLIHEQAVALFDQPGLENNYKFELKHKEIIDRFGRYPHRNEVLGRSSTAEELAFLQQPGSSF</sequence>
<dbReference type="InterPro" id="IPR011990">
    <property type="entry name" value="TPR-like_helical_dom_sf"/>
</dbReference>
<dbReference type="Pfam" id="PF06041">
    <property type="entry name" value="DUF924"/>
    <property type="match status" value="1"/>
</dbReference>
<dbReference type="RefSeq" id="WP_006955657.1">
    <property type="nucleotide sequence ID" value="NZ_CH672405.1"/>
</dbReference>
<proteinExistence type="predicted"/>
<gene>
    <name evidence="1" type="ORF">OS145_01642</name>
</gene>